<dbReference type="EMBL" id="RCHU02000011">
    <property type="protein sequence ID" value="KAL3576440.1"/>
    <property type="molecule type" value="Genomic_DNA"/>
</dbReference>
<comment type="caution">
    <text evidence="1">The sequence shown here is derived from an EMBL/GenBank/DDBJ whole genome shotgun (WGS) entry which is preliminary data.</text>
</comment>
<organism evidence="1 2">
    <name type="scientific">Populus alba</name>
    <name type="common">White poplar</name>
    <dbReference type="NCBI Taxonomy" id="43335"/>
    <lineage>
        <taxon>Eukaryota</taxon>
        <taxon>Viridiplantae</taxon>
        <taxon>Streptophyta</taxon>
        <taxon>Embryophyta</taxon>
        <taxon>Tracheophyta</taxon>
        <taxon>Spermatophyta</taxon>
        <taxon>Magnoliopsida</taxon>
        <taxon>eudicotyledons</taxon>
        <taxon>Gunneridae</taxon>
        <taxon>Pentapetalae</taxon>
        <taxon>rosids</taxon>
        <taxon>fabids</taxon>
        <taxon>Malpighiales</taxon>
        <taxon>Salicaceae</taxon>
        <taxon>Saliceae</taxon>
        <taxon>Populus</taxon>
    </lineage>
</organism>
<sequence length="80" mass="8799">IGVFGSLLGVNLKERKTPRPPQSEIKDPVVLKFKNLKINIDNCQQHTSQRITPSCSSLDQLAFPGTTKDIISLIVIMPGI</sequence>
<name>A0ACC4BCY7_POPAL</name>
<proteinExistence type="predicted"/>
<evidence type="ECO:0000313" key="1">
    <source>
        <dbReference type="EMBL" id="KAL3576440.1"/>
    </source>
</evidence>
<evidence type="ECO:0000313" key="2">
    <source>
        <dbReference type="Proteomes" id="UP000309997"/>
    </source>
</evidence>
<protein>
    <submittedName>
        <fullName evidence="1">Uncharacterized protein</fullName>
    </submittedName>
</protein>
<gene>
    <name evidence="1" type="ORF">D5086_021723</name>
</gene>
<reference evidence="1 2" key="1">
    <citation type="journal article" date="2024" name="Plant Biotechnol. J.">
        <title>Genome and CRISPR/Cas9 system of a widespread forest tree (Populus alba) in the world.</title>
        <authorList>
            <person name="Liu Y.J."/>
            <person name="Jiang P.F."/>
            <person name="Han X.M."/>
            <person name="Li X.Y."/>
            <person name="Wang H.M."/>
            <person name="Wang Y.J."/>
            <person name="Wang X.X."/>
            <person name="Zeng Q.Y."/>
        </authorList>
    </citation>
    <scope>NUCLEOTIDE SEQUENCE [LARGE SCALE GENOMIC DNA]</scope>
    <source>
        <strain evidence="2">cv. PAL-ZL1</strain>
    </source>
</reference>
<keyword evidence="2" id="KW-1185">Reference proteome</keyword>
<accession>A0ACC4BCY7</accession>
<dbReference type="Proteomes" id="UP000309997">
    <property type="component" value="Unassembled WGS sequence"/>
</dbReference>
<feature type="non-terminal residue" evidence="1">
    <location>
        <position position="1"/>
    </location>
</feature>